<proteinExistence type="predicted"/>
<dbReference type="GO" id="GO:0006139">
    <property type="term" value="P:nucleobase-containing compound metabolic process"/>
    <property type="evidence" value="ECO:0007669"/>
    <property type="project" value="InterPro"/>
</dbReference>
<name>A0AAD7HMF1_9AGAR</name>
<dbReference type="PANTHER" id="PTHR13620">
    <property type="entry name" value="3-5 EXONUCLEASE"/>
    <property type="match status" value="1"/>
</dbReference>
<organism evidence="4 5">
    <name type="scientific">Mycena maculata</name>
    <dbReference type="NCBI Taxonomy" id="230809"/>
    <lineage>
        <taxon>Eukaryota</taxon>
        <taxon>Fungi</taxon>
        <taxon>Dikarya</taxon>
        <taxon>Basidiomycota</taxon>
        <taxon>Agaricomycotina</taxon>
        <taxon>Agaricomycetes</taxon>
        <taxon>Agaricomycetidae</taxon>
        <taxon>Agaricales</taxon>
        <taxon>Marasmiineae</taxon>
        <taxon>Mycenaceae</taxon>
        <taxon>Mycena</taxon>
    </lineage>
</organism>
<evidence type="ECO:0000256" key="2">
    <source>
        <dbReference type="ARBA" id="ARBA00022801"/>
    </source>
</evidence>
<feature type="domain" description="3'-5' exonuclease" evidence="3">
    <location>
        <begin position="22"/>
        <end position="195"/>
    </location>
</feature>
<evidence type="ECO:0000259" key="3">
    <source>
        <dbReference type="Pfam" id="PF01612"/>
    </source>
</evidence>
<dbReference type="EMBL" id="JARJLG010000242">
    <property type="protein sequence ID" value="KAJ7723937.1"/>
    <property type="molecule type" value="Genomic_DNA"/>
</dbReference>
<dbReference type="GO" id="GO:0003676">
    <property type="term" value="F:nucleic acid binding"/>
    <property type="evidence" value="ECO:0007669"/>
    <property type="project" value="InterPro"/>
</dbReference>
<accession>A0AAD7HMF1</accession>
<gene>
    <name evidence="4" type="ORF">DFH07DRAFT_971360</name>
</gene>
<dbReference type="SUPFAM" id="SSF53098">
    <property type="entry name" value="Ribonuclease H-like"/>
    <property type="match status" value="1"/>
</dbReference>
<sequence>MAMTIPAYPQRSIFRYIANEYEYNNALRSVEFREVGFDTEFTEPAPVVAAHADRWEHMKLRLIQLAIPGVVFIIDVKLMKAIPHELRRILEARHIAKVSVGLPIDGRIIFEADGIDLQNLVDVGLMTKFSNPEAYPQQDQTSLGLQICVKDVLGYHLSKSEQSRYKWQDELSEGHILYAGLDAQASLEVYSAIKPAFYEKAYKVVGGIPEHWYTFDFTKGKPTRQEKSREGKVIPWSARFCTWYNGGRFQGYV</sequence>
<dbReference type="InterPro" id="IPR051132">
    <property type="entry name" value="3-5_Exonuclease_domain"/>
</dbReference>
<dbReference type="PANTHER" id="PTHR13620:SF104">
    <property type="entry name" value="EXONUCLEASE 3'-5' DOMAIN-CONTAINING PROTEIN 2"/>
    <property type="match status" value="1"/>
</dbReference>
<dbReference type="AlphaFoldDB" id="A0AAD7HMF1"/>
<keyword evidence="2" id="KW-0378">Hydrolase</keyword>
<protein>
    <submittedName>
        <fullName evidence="4">Ribonuclease H-like domain-containing protein</fullName>
    </submittedName>
</protein>
<dbReference type="InterPro" id="IPR002562">
    <property type="entry name" value="3'-5'_exonuclease_dom"/>
</dbReference>
<dbReference type="Pfam" id="PF01612">
    <property type="entry name" value="DNA_pol_A_exo1"/>
    <property type="match status" value="1"/>
</dbReference>
<keyword evidence="5" id="KW-1185">Reference proteome</keyword>
<dbReference type="GO" id="GO:0005634">
    <property type="term" value="C:nucleus"/>
    <property type="evidence" value="ECO:0007669"/>
    <property type="project" value="TreeGrafter"/>
</dbReference>
<dbReference type="Proteomes" id="UP001215280">
    <property type="component" value="Unassembled WGS sequence"/>
</dbReference>
<dbReference type="InterPro" id="IPR036397">
    <property type="entry name" value="RNaseH_sf"/>
</dbReference>
<dbReference type="GO" id="GO:0008408">
    <property type="term" value="F:3'-5' exonuclease activity"/>
    <property type="evidence" value="ECO:0007669"/>
    <property type="project" value="InterPro"/>
</dbReference>
<evidence type="ECO:0000313" key="4">
    <source>
        <dbReference type="EMBL" id="KAJ7723937.1"/>
    </source>
</evidence>
<evidence type="ECO:0000256" key="1">
    <source>
        <dbReference type="ARBA" id="ARBA00022722"/>
    </source>
</evidence>
<keyword evidence="1" id="KW-0540">Nuclease</keyword>
<evidence type="ECO:0000313" key="5">
    <source>
        <dbReference type="Proteomes" id="UP001215280"/>
    </source>
</evidence>
<dbReference type="InterPro" id="IPR012337">
    <property type="entry name" value="RNaseH-like_sf"/>
</dbReference>
<reference evidence="4" key="1">
    <citation type="submission" date="2023-03" db="EMBL/GenBank/DDBJ databases">
        <title>Massive genome expansion in bonnet fungi (Mycena s.s.) driven by repeated elements and novel gene families across ecological guilds.</title>
        <authorList>
            <consortium name="Lawrence Berkeley National Laboratory"/>
            <person name="Harder C.B."/>
            <person name="Miyauchi S."/>
            <person name="Viragh M."/>
            <person name="Kuo A."/>
            <person name="Thoen E."/>
            <person name="Andreopoulos B."/>
            <person name="Lu D."/>
            <person name="Skrede I."/>
            <person name="Drula E."/>
            <person name="Henrissat B."/>
            <person name="Morin E."/>
            <person name="Kohler A."/>
            <person name="Barry K."/>
            <person name="LaButti K."/>
            <person name="Morin E."/>
            <person name="Salamov A."/>
            <person name="Lipzen A."/>
            <person name="Mereny Z."/>
            <person name="Hegedus B."/>
            <person name="Baldrian P."/>
            <person name="Stursova M."/>
            <person name="Weitz H."/>
            <person name="Taylor A."/>
            <person name="Grigoriev I.V."/>
            <person name="Nagy L.G."/>
            <person name="Martin F."/>
            <person name="Kauserud H."/>
        </authorList>
    </citation>
    <scope>NUCLEOTIDE SEQUENCE</scope>
    <source>
        <strain evidence="4">CBHHK188m</strain>
    </source>
</reference>
<dbReference type="Gene3D" id="3.30.420.10">
    <property type="entry name" value="Ribonuclease H-like superfamily/Ribonuclease H"/>
    <property type="match status" value="1"/>
</dbReference>
<dbReference type="GO" id="GO:0005737">
    <property type="term" value="C:cytoplasm"/>
    <property type="evidence" value="ECO:0007669"/>
    <property type="project" value="TreeGrafter"/>
</dbReference>
<comment type="caution">
    <text evidence="4">The sequence shown here is derived from an EMBL/GenBank/DDBJ whole genome shotgun (WGS) entry which is preliminary data.</text>
</comment>